<keyword evidence="3" id="KW-1185">Reference proteome</keyword>
<reference evidence="2" key="3">
    <citation type="submission" date="2015-04" db="UniProtKB">
        <authorList>
            <consortium name="EnsemblPlants"/>
        </authorList>
    </citation>
    <scope>IDENTIFICATION</scope>
    <source>
        <strain evidence="2">cv. Jemalong A17</strain>
    </source>
</reference>
<name>A0A072UC35_MEDTR</name>
<reference evidence="1 3" key="1">
    <citation type="journal article" date="2011" name="Nature">
        <title>The Medicago genome provides insight into the evolution of rhizobial symbioses.</title>
        <authorList>
            <person name="Young N.D."/>
            <person name="Debelle F."/>
            <person name="Oldroyd G.E."/>
            <person name="Geurts R."/>
            <person name="Cannon S.B."/>
            <person name="Udvardi M.K."/>
            <person name="Benedito V.A."/>
            <person name="Mayer K.F."/>
            <person name="Gouzy J."/>
            <person name="Schoof H."/>
            <person name="Van de Peer Y."/>
            <person name="Proost S."/>
            <person name="Cook D.R."/>
            <person name="Meyers B.C."/>
            <person name="Spannagl M."/>
            <person name="Cheung F."/>
            <person name="De Mita S."/>
            <person name="Krishnakumar V."/>
            <person name="Gundlach H."/>
            <person name="Zhou S."/>
            <person name="Mudge J."/>
            <person name="Bharti A.K."/>
            <person name="Murray J.D."/>
            <person name="Naoumkina M.A."/>
            <person name="Rosen B."/>
            <person name="Silverstein K.A."/>
            <person name="Tang H."/>
            <person name="Rombauts S."/>
            <person name="Zhao P.X."/>
            <person name="Zhou P."/>
            <person name="Barbe V."/>
            <person name="Bardou P."/>
            <person name="Bechner M."/>
            <person name="Bellec A."/>
            <person name="Berger A."/>
            <person name="Berges H."/>
            <person name="Bidwell S."/>
            <person name="Bisseling T."/>
            <person name="Choisne N."/>
            <person name="Couloux A."/>
            <person name="Denny R."/>
            <person name="Deshpande S."/>
            <person name="Dai X."/>
            <person name="Doyle J.J."/>
            <person name="Dudez A.M."/>
            <person name="Farmer A.D."/>
            <person name="Fouteau S."/>
            <person name="Franken C."/>
            <person name="Gibelin C."/>
            <person name="Gish J."/>
            <person name="Goldstein S."/>
            <person name="Gonzalez A.J."/>
            <person name="Green P.J."/>
            <person name="Hallab A."/>
            <person name="Hartog M."/>
            <person name="Hua A."/>
            <person name="Humphray S.J."/>
            <person name="Jeong D.H."/>
            <person name="Jing Y."/>
            <person name="Jocker A."/>
            <person name="Kenton S.M."/>
            <person name="Kim D.J."/>
            <person name="Klee K."/>
            <person name="Lai H."/>
            <person name="Lang C."/>
            <person name="Lin S."/>
            <person name="Macmil S.L."/>
            <person name="Magdelenat G."/>
            <person name="Matthews L."/>
            <person name="McCorrison J."/>
            <person name="Monaghan E.L."/>
            <person name="Mun J.H."/>
            <person name="Najar F.Z."/>
            <person name="Nicholson C."/>
            <person name="Noirot C."/>
            <person name="O'Bleness M."/>
            <person name="Paule C.R."/>
            <person name="Poulain J."/>
            <person name="Prion F."/>
            <person name="Qin B."/>
            <person name="Qu C."/>
            <person name="Retzel E.F."/>
            <person name="Riddle C."/>
            <person name="Sallet E."/>
            <person name="Samain S."/>
            <person name="Samson N."/>
            <person name="Sanders I."/>
            <person name="Saurat O."/>
            <person name="Scarpelli C."/>
            <person name="Schiex T."/>
            <person name="Segurens B."/>
            <person name="Severin A.J."/>
            <person name="Sherrier D.J."/>
            <person name="Shi R."/>
            <person name="Sims S."/>
            <person name="Singer S.R."/>
            <person name="Sinharoy S."/>
            <person name="Sterck L."/>
            <person name="Viollet A."/>
            <person name="Wang B.B."/>
            <person name="Wang K."/>
            <person name="Wang M."/>
            <person name="Wang X."/>
            <person name="Warfsmann J."/>
            <person name="Weissenbach J."/>
            <person name="White D.D."/>
            <person name="White J.D."/>
            <person name="Wiley G.B."/>
            <person name="Wincker P."/>
            <person name="Xing Y."/>
            <person name="Yang L."/>
            <person name="Yao Z."/>
            <person name="Ying F."/>
            <person name="Zhai J."/>
            <person name="Zhou L."/>
            <person name="Zuber A."/>
            <person name="Denarie J."/>
            <person name="Dixon R.A."/>
            <person name="May G.D."/>
            <person name="Schwartz D.C."/>
            <person name="Rogers J."/>
            <person name="Quetier F."/>
            <person name="Town C.D."/>
            <person name="Roe B.A."/>
        </authorList>
    </citation>
    <scope>NUCLEOTIDE SEQUENCE [LARGE SCALE GENOMIC DNA]</scope>
    <source>
        <strain evidence="1">A17</strain>
        <strain evidence="2 3">cv. Jemalong A17</strain>
    </source>
</reference>
<accession>A0A072UC35</accession>
<dbReference type="AlphaFoldDB" id="A0A072UC35"/>
<dbReference type="EnsemblPlants" id="KEH26593">
    <property type="protein sequence ID" value="KEH26593"/>
    <property type="gene ID" value="MTR_6g465470"/>
</dbReference>
<reference evidence="1 3" key="2">
    <citation type="journal article" date="2014" name="BMC Genomics">
        <title>An improved genome release (version Mt4.0) for the model legume Medicago truncatula.</title>
        <authorList>
            <person name="Tang H."/>
            <person name="Krishnakumar V."/>
            <person name="Bidwell S."/>
            <person name="Rosen B."/>
            <person name="Chan A."/>
            <person name="Zhou S."/>
            <person name="Gentzbittel L."/>
            <person name="Childs K.L."/>
            <person name="Yandell M."/>
            <person name="Gundlach H."/>
            <person name="Mayer K.F."/>
            <person name="Schwartz D.C."/>
            <person name="Town C.D."/>
        </authorList>
    </citation>
    <scope>GENOME REANNOTATION</scope>
    <source>
        <strain evidence="1">A17</strain>
        <strain evidence="2 3">cv. Jemalong A17</strain>
    </source>
</reference>
<evidence type="ECO:0000313" key="1">
    <source>
        <dbReference type="EMBL" id="KEH26593.1"/>
    </source>
</evidence>
<organism evidence="1 3">
    <name type="scientific">Medicago truncatula</name>
    <name type="common">Barrel medic</name>
    <name type="synonym">Medicago tribuloides</name>
    <dbReference type="NCBI Taxonomy" id="3880"/>
    <lineage>
        <taxon>Eukaryota</taxon>
        <taxon>Viridiplantae</taxon>
        <taxon>Streptophyta</taxon>
        <taxon>Embryophyta</taxon>
        <taxon>Tracheophyta</taxon>
        <taxon>Spermatophyta</taxon>
        <taxon>Magnoliopsida</taxon>
        <taxon>eudicotyledons</taxon>
        <taxon>Gunneridae</taxon>
        <taxon>Pentapetalae</taxon>
        <taxon>rosids</taxon>
        <taxon>fabids</taxon>
        <taxon>Fabales</taxon>
        <taxon>Fabaceae</taxon>
        <taxon>Papilionoideae</taxon>
        <taxon>50 kb inversion clade</taxon>
        <taxon>NPAAA clade</taxon>
        <taxon>Hologalegina</taxon>
        <taxon>IRL clade</taxon>
        <taxon>Trifolieae</taxon>
        <taxon>Medicago</taxon>
    </lineage>
</organism>
<protein>
    <submittedName>
        <fullName evidence="1 2">Uncharacterized protein</fullName>
    </submittedName>
</protein>
<dbReference type="Proteomes" id="UP000002051">
    <property type="component" value="Chromosome 6"/>
</dbReference>
<gene>
    <name evidence="1" type="ordered locus">MTR_6g465470</name>
</gene>
<evidence type="ECO:0000313" key="3">
    <source>
        <dbReference type="Proteomes" id="UP000002051"/>
    </source>
</evidence>
<dbReference type="EMBL" id="CM001222">
    <property type="protein sequence ID" value="KEH26593.1"/>
    <property type="molecule type" value="Genomic_DNA"/>
</dbReference>
<dbReference type="HOGENOM" id="CLU_2889188_0_0_1"/>
<evidence type="ECO:0000313" key="2">
    <source>
        <dbReference type="EnsemblPlants" id="KEH26593"/>
    </source>
</evidence>
<proteinExistence type="predicted"/>
<sequence length="63" mass="7596">MEEVDDSSGDAAKYKDIKLWMRLGILQHQKFTEQFFYNNWQITTHPLFQNSNGRNHEFSDMEK</sequence>